<organism evidence="2 3">
    <name type="scientific">Plebeiibacterium sediminum</name>
    <dbReference type="NCBI Taxonomy" id="2992112"/>
    <lineage>
        <taxon>Bacteria</taxon>
        <taxon>Pseudomonadati</taxon>
        <taxon>Bacteroidota</taxon>
        <taxon>Bacteroidia</taxon>
        <taxon>Marinilabiliales</taxon>
        <taxon>Marinilabiliaceae</taxon>
        <taxon>Plebeiibacterium</taxon>
    </lineage>
</organism>
<evidence type="ECO:0000313" key="3">
    <source>
        <dbReference type="Proteomes" id="UP001209229"/>
    </source>
</evidence>
<comment type="caution">
    <text evidence="2">The sequence shown here is derived from an EMBL/GenBank/DDBJ whole genome shotgun (WGS) entry which is preliminary data.</text>
</comment>
<feature type="signal peptide" evidence="1">
    <location>
        <begin position="1"/>
        <end position="18"/>
    </location>
</feature>
<sequence length="160" mass="18014">MIVRIIILILFVSNVCLSQNLTSQSCSTNLIKITLYINGEKEQIINAFSISMGDSLGQSFKPPIKGEFVDVSSISNVVDWYRVVMVYDKYEVSVYVPTNMFLSEGDTISNEEVLWEWYITKNKSNDIVPLKCLFLLSLIDSEIELSIPAQCNLLPNSCGN</sequence>
<dbReference type="AlphaFoldDB" id="A0AAE3M725"/>
<evidence type="ECO:0000313" key="2">
    <source>
        <dbReference type="EMBL" id="MCW3788486.1"/>
    </source>
</evidence>
<gene>
    <name evidence="2" type="ORF">OM075_18600</name>
</gene>
<evidence type="ECO:0000256" key="1">
    <source>
        <dbReference type="SAM" id="SignalP"/>
    </source>
</evidence>
<accession>A0AAE3M725</accession>
<dbReference type="EMBL" id="JAPDPJ010000054">
    <property type="protein sequence ID" value="MCW3788486.1"/>
    <property type="molecule type" value="Genomic_DNA"/>
</dbReference>
<protein>
    <submittedName>
        <fullName evidence="2">Uncharacterized protein</fullName>
    </submittedName>
</protein>
<reference evidence="2" key="1">
    <citation type="submission" date="2022-10" db="EMBL/GenBank/DDBJ databases">
        <authorList>
            <person name="Yu W.X."/>
        </authorList>
    </citation>
    <scope>NUCLEOTIDE SEQUENCE</scope>
    <source>
        <strain evidence="2">AAT</strain>
    </source>
</reference>
<feature type="chain" id="PRO_5042285665" evidence="1">
    <location>
        <begin position="19"/>
        <end position="160"/>
    </location>
</feature>
<keyword evidence="3" id="KW-1185">Reference proteome</keyword>
<dbReference type="Proteomes" id="UP001209229">
    <property type="component" value="Unassembled WGS sequence"/>
</dbReference>
<name>A0AAE3M725_9BACT</name>
<dbReference type="RefSeq" id="WP_301192045.1">
    <property type="nucleotide sequence ID" value="NZ_JAPDPJ010000054.1"/>
</dbReference>
<proteinExistence type="predicted"/>
<dbReference type="PROSITE" id="PS51257">
    <property type="entry name" value="PROKAR_LIPOPROTEIN"/>
    <property type="match status" value="1"/>
</dbReference>
<keyword evidence="1" id="KW-0732">Signal</keyword>